<protein>
    <submittedName>
        <fullName evidence="1">Uncharacterized protein</fullName>
    </submittedName>
</protein>
<gene>
    <name evidence="1" type="ORF">F0238_23675</name>
</gene>
<evidence type="ECO:0000313" key="1">
    <source>
        <dbReference type="EMBL" id="NOJ25725.1"/>
    </source>
</evidence>
<dbReference type="EMBL" id="VTXP01000020">
    <property type="protein sequence ID" value="NOJ25725.1"/>
    <property type="molecule type" value="Genomic_DNA"/>
</dbReference>
<dbReference type="SUPFAM" id="SSF47413">
    <property type="entry name" value="lambda repressor-like DNA-binding domains"/>
    <property type="match status" value="1"/>
</dbReference>
<proteinExistence type="predicted"/>
<name>A0AAP6ZTG7_9VIBR</name>
<dbReference type="GO" id="GO:0003677">
    <property type="term" value="F:DNA binding"/>
    <property type="evidence" value="ECO:0007669"/>
    <property type="project" value="InterPro"/>
</dbReference>
<dbReference type="RefSeq" id="WP_171354040.1">
    <property type="nucleotide sequence ID" value="NZ_VTXP01000020.1"/>
</dbReference>
<evidence type="ECO:0000313" key="2">
    <source>
        <dbReference type="Proteomes" id="UP000576645"/>
    </source>
</evidence>
<accession>A0AAP6ZTG7</accession>
<reference evidence="1 2" key="1">
    <citation type="submission" date="2019-09" db="EMBL/GenBank/DDBJ databases">
        <title>Draft genome sequencing and comparative genomics of hatchery-associated Vibrios.</title>
        <authorList>
            <person name="Kehlet-Delgado H."/>
            <person name="Mueller R.S."/>
        </authorList>
    </citation>
    <scope>NUCLEOTIDE SEQUENCE [LARGE SCALE GENOMIC DNA]</scope>
    <source>
        <strain evidence="1 2">09-121-3</strain>
    </source>
</reference>
<dbReference type="Proteomes" id="UP000576645">
    <property type="component" value="Unassembled WGS sequence"/>
</dbReference>
<comment type="caution">
    <text evidence="1">The sequence shown here is derived from an EMBL/GenBank/DDBJ whole genome shotgun (WGS) entry which is preliminary data.</text>
</comment>
<sequence>MITSLDLLNRLKVEKQLVSNRHVARFLEISHSTVNRIDNGAVWSDDLACEIADMLGLDVDLILLSVLAERSKNERAVEALERFTDSKKSA</sequence>
<dbReference type="InterPro" id="IPR010982">
    <property type="entry name" value="Lambda_DNA-bd_dom_sf"/>
</dbReference>
<dbReference type="AlphaFoldDB" id="A0AAP6ZTG7"/>
<organism evidence="1 2">
    <name type="scientific">Vibrio coralliilyticus</name>
    <dbReference type="NCBI Taxonomy" id="190893"/>
    <lineage>
        <taxon>Bacteria</taxon>
        <taxon>Pseudomonadati</taxon>
        <taxon>Pseudomonadota</taxon>
        <taxon>Gammaproteobacteria</taxon>
        <taxon>Vibrionales</taxon>
        <taxon>Vibrionaceae</taxon>
        <taxon>Vibrio</taxon>
    </lineage>
</organism>